<keyword evidence="5 8" id="KW-0067">ATP-binding</keyword>
<comment type="subcellular location">
    <subcellularLocation>
        <location evidence="1">Cell membrane</location>
        <topology evidence="1">Peripheral membrane protein</topology>
    </subcellularLocation>
</comment>
<keyword evidence="3" id="KW-0813">Transport</keyword>
<evidence type="ECO:0000256" key="5">
    <source>
        <dbReference type="ARBA" id="ARBA00022840"/>
    </source>
</evidence>
<dbReference type="RefSeq" id="WP_022862910.1">
    <property type="nucleotide sequence ID" value="NZ_ATVG01000004.1"/>
</dbReference>
<dbReference type="GO" id="GO:0005524">
    <property type="term" value="F:ATP binding"/>
    <property type="evidence" value="ECO:0007669"/>
    <property type="project" value="UniProtKB-KW"/>
</dbReference>
<dbReference type="PROSITE" id="PS50893">
    <property type="entry name" value="ABC_TRANSPORTER_2"/>
    <property type="match status" value="1"/>
</dbReference>
<gene>
    <name evidence="8" type="primary">ybhF2</name>
    <name evidence="8" type="ORF">CMASS_03060</name>
</gene>
<dbReference type="Gene3D" id="3.40.50.300">
    <property type="entry name" value="P-loop containing nucleotide triphosphate hydrolases"/>
    <property type="match status" value="1"/>
</dbReference>
<dbReference type="InterPro" id="IPR017871">
    <property type="entry name" value="ABC_transporter-like_CS"/>
</dbReference>
<name>A0ABY7U8M7_9CORY</name>
<evidence type="ECO:0000313" key="8">
    <source>
        <dbReference type="EMBL" id="WCZ32067.1"/>
    </source>
</evidence>
<accession>A0ABY7U8M7</accession>
<sequence>MPTLDIDHLNKTFGDKQALDDMTFSVRDGEMYGFVGSNGAGKSTTMRIALGVLSADSGEVYFDGAPINATNRRRIGYMPEERGLYGKETLISQLVFFGELHGMGKNKARRSGEELLDQLGLGERKDDKLDDLSLGNQQRVQLAASLIHDPDMLILDEPFSGLDPVAVDVMSSMLKERTRRGVPVIFSSHQLDLVQRLCDRVGIVTHGRMVAEGTVDELRQAGPTRYEIGTTARDWYPAGTQLVGATERSVVLESADGVDDQDILHAALAAGPVHSFGKHVPDLTEMFRDVVTSTETEEA</sequence>
<dbReference type="SUPFAM" id="SSF52540">
    <property type="entry name" value="P-loop containing nucleoside triphosphate hydrolases"/>
    <property type="match status" value="1"/>
</dbReference>
<evidence type="ECO:0000256" key="1">
    <source>
        <dbReference type="ARBA" id="ARBA00004202"/>
    </source>
</evidence>
<comment type="similarity">
    <text evidence="2">Belongs to the ABC transporter superfamily.</text>
</comment>
<evidence type="ECO:0000256" key="2">
    <source>
        <dbReference type="ARBA" id="ARBA00005417"/>
    </source>
</evidence>
<dbReference type="InterPro" id="IPR050763">
    <property type="entry name" value="ABC_transporter_ATP-binding"/>
</dbReference>
<protein>
    <submittedName>
        <fullName evidence="8">ABC transporter ATP-binding protein YbhF</fullName>
    </submittedName>
</protein>
<keyword evidence="4" id="KW-0547">Nucleotide-binding</keyword>
<evidence type="ECO:0000256" key="4">
    <source>
        <dbReference type="ARBA" id="ARBA00022741"/>
    </source>
</evidence>
<keyword evidence="6" id="KW-0046">Antibiotic resistance</keyword>
<dbReference type="InterPro" id="IPR027417">
    <property type="entry name" value="P-loop_NTPase"/>
</dbReference>
<evidence type="ECO:0000256" key="3">
    <source>
        <dbReference type="ARBA" id="ARBA00022448"/>
    </source>
</evidence>
<dbReference type="InterPro" id="IPR025302">
    <property type="entry name" value="DrrA1/2-like_C"/>
</dbReference>
<dbReference type="InterPro" id="IPR003439">
    <property type="entry name" value="ABC_transporter-like_ATP-bd"/>
</dbReference>
<dbReference type="Proteomes" id="UP001220064">
    <property type="component" value="Chromosome"/>
</dbReference>
<evidence type="ECO:0000256" key="6">
    <source>
        <dbReference type="ARBA" id="ARBA00023251"/>
    </source>
</evidence>
<dbReference type="Pfam" id="PF13732">
    <property type="entry name" value="DrrA1-3_C"/>
    <property type="match status" value="1"/>
</dbReference>
<dbReference type="PANTHER" id="PTHR42711">
    <property type="entry name" value="ABC TRANSPORTER ATP-BINDING PROTEIN"/>
    <property type="match status" value="1"/>
</dbReference>
<proteinExistence type="inferred from homology"/>
<feature type="domain" description="ABC transporter" evidence="7">
    <location>
        <begin position="4"/>
        <end position="231"/>
    </location>
</feature>
<dbReference type="PANTHER" id="PTHR42711:SF5">
    <property type="entry name" value="ABC TRANSPORTER ATP-BINDING PROTEIN NATA"/>
    <property type="match status" value="1"/>
</dbReference>
<reference evidence="8 9" key="1">
    <citation type="submission" date="2020-10" db="EMBL/GenBank/DDBJ databases">
        <title>Complete genome sequence of Corynebacterium massiliense DSM 45435, type strain of Corynebacterium massiliense.</title>
        <authorList>
            <person name="Busche T."/>
            <person name="Kalinowski J."/>
            <person name="Ruckert C."/>
        </authorList>
    </citation>
    <scope>NUCLEOTIDE SEQUENCE [LARGE SCALE GENOMIC DNA]</scope>
    <source>
        <strain evidence="8 9">DSM 45435</strain>
    </source>
</reference>
<evidence type="ECO:0000313" key="9">
    <source>
        <dbReference type="Proteomes" id="UP001220064"/>
    </source>
</evidence>
<dbReference type="EMBL" id="CP063189">
    <property type="protein sequence ID" value="WCZ32067.1"/>
    <property type="molecule type" value="Genomic_DNA"/>
</dbReference>
<dbReference type="PROSITE" id="PS00211">
    <property type="entry name" value="ABC_TRANSPORTER_1"/>
    <property type="match status" value="1"/>
</dbReference>
<organism evidence="8 9">
    <name type="scientific">Corynebacterium massiliense DSM 45435</name>
    <dbReference type="NCBI Taxonomy" id="1121364"/>
    <lineage>
        <taxon>Bacteria</taxon>
        <taxon>Bacillati</taxon>
        <taxon>Actinomycetota</taxon>
        <taxon>Actinomycetes</taxon>
        <taxon>Mycobacteriales</taxon>
        <taxon>Corynebacteriaceae</taxon>
        <taxon>Corynebacterium</taxon>
    </lineage>
</organism>
<evidence type="ECO:0000259" key="7">
    <source>
        <dbReference type="PROSITE" id="PS50893"/>
    </source>
</evidence>
<dbReference type="Pfam" id="PF00005">
    <property type="entry name" value="ABC_tran"/>
    <property type="match status" value="1"/>
</dbReference>
<dbReference type="InterPro" id="IPR003593">
    <property type="entry name" value="AAA+_ATPase"/>
</dbReference>
<dbReference type="SMART" id="SM00382">
    <property type="entry name" value="AAA"/>
    <property type="match status" value="1"/>
</dbReference>
<keyword evidence="9" id="KW-1185">Reference proteome</keyword>